<dbReference type="SFLD" id="SFLDG01129">
    <property type="entry name" value="C1.5:_HAD__Beta-PGM__Phosphata"/>
    <property type="match status" value="1"/>
</dbReference>
<reference evidence="1 2" key="1">
    <citation type="submission" date="2018-12" db="EMBL/GenBank/DDBJ databases">
        <title>Unveiling genomic diversity among members of the Bifidobacterium pseudolongum species, a widely distributed gut commensal of the animal kingdom.</title>
        <authorList>
            <person name="Lugli G.A."/>
            <person name="Duranti S."/>
            <person name="Albert K."/>
            <person name="Mancabelli L."/>
            <person name="Napoli S."/>
            <person name="Viappiani A."/>
            <person name="Anzalone R."/>
            <person name="Longhi G."/>
            <person name="Milani C."/>
            <person name="Turroni F."/>
            <person name="Alessandri G."/>
            <person name="Sela D.A."/>
            <person name="Van Sinderen D."/>
            <person name="Ventura M."/>
        </authorList>
    </citation>
    <scope>NUCLEOTIDE SEQUENCE [LARGE SCALE GENOMIC DNA]</scope>
    <source>
        <strain evidence="1 2">2001B</strain>
    </source>
</reference>
<accession>A0A4Q5AUP1</accession>
<dbReference type="CDD" id="cd02603">
    <property type="entry name" value="HAD_sEH-N_like"/>
    <property type="match status" value="1"/>
</dbReference>
<dbReference type="SUPFAM" id="SSF56784">
    <property type="entry name" value="HAD-like"/>
    <property type="match status" value="1"/>
</dbReference>
<dbReference type="InterPro" id="IPR023198">
    <property type="entry name" value="PGP-like_dom2"/>
</dbReference>
<dbReference type="Pfam" id="PF00702">
    <property type="entry name" value="Hydrolase"/>
    <property type="match status" value="1"/>
</dbReference>
<comment type="caution">
    <text evidence="1">The sequence shown here is derived from an EMBL/GenBank/DDBJ whole genome shotgun (WGS) entry which is preliminary data.</text>
</comment>
<dbReference type="InterPro" id="IPR023214">
    <property type="entry name" value="HAD_sf"/>
</dbReference>
<dbReference type="PANTHER" id="PTHR43611:SF3">
    <property type="entry name" value="FLAVIN MONONUCLEOTIDE HYDROLASE 1, CHLOROPLATIC"/>
    <property type="match status" value="1"/>
</dbReference>
<dbReference type="InterPro" id="IPR006439">
    <property type="entry name" value="HAD-SF_hydro_IA"/>
</dbReference>
<dbReference type="PRINTS" id="PR00413">
    <property type="entry name" value="HADHALOGNASE"/>
</dbReference>
<sequence length="233" mass="25807">MPDESGQMQTDVIVADGNAAAAAGKPIHDVIFDFGNVLVQWEPRAVLVPRYGPRMVERFFDDSVSGFFHACDIMDGGGSEDEACAWIERNRGEEWASMFRFYQANFEDSLRGTVPGARVLVDDLKSAGVGVWGLSNWDEGNFQLADQRYPILHSLNDRVLSYDARMIKPHADIYEYAISRFGIDPSTSVFVDDKAVNVAGANAVGLRAIRFSDSRRLRTLLIDNGVDIPALID</sequence>
<organism evidence="1 2">
    <name type="scientific">Bifidobacterium pseudolongum subsp. globosum</name>
    <dbReference type="NCBI Taxonomy" id="1690"/>
    <lineage>
        <taxon>Bacteria</taxon>
        <taxon>Bacillati</taxon>
        <taxon>Actinomycetota</taxon>
        <taxon>Actinomycetes</taxon>
        <taxon>Bifidobacteriales</taxon>
        <taxon>Bifidobacteriaceae</taxon>
        <taxon>Bifidobacterium</taxon>
    </lineage>
</organism>
<gene>
    <name evidence="1" type="ORF">PG2001B_1671</name>
</gene>
<dbReference type="EMBL" id="RYUY01000014">
    <property type="protein sequence ID" value="RYQ36681.1"/>
    <property type="molecule type" value="Genomic_DNA"/>
</dbReference>
<evidence type="ECO:0000313" key="2">
    <source>
        <dbReference type="Proteomes" id="UP000293208"/>
    </source>
</evidence>
<dbReference type="NCBIfam" id="TIGR01509">
    <property type="entry name" value="HAD-SF-IA-v3"/>
    <property type="match status" value="1"/>
</dbReference>
<dbReference type="AlphaFoldDB" id="A0A4Q5AUP1"/>
<evidence type="ECO:0000313" key="1">
    <source>
        <dbReference type="EMBL" id="RYQ36681.1"/>
    </source>
</evidence>
<proteinExistence type="predicted"/>
<name>A0A4Q5AUP1_9BIFI</name>
<dbReference type="Proteomes" id="UP000293208">
    <property type="component" value="Unassembled WGS sequence"/>
</dbReference>
<dbReference type="InterPro" id="IPR036412">
    <property type="entry name" value="HAD-like_sf"/>
</dbReference>
<dbReference type="RefSeq" id="WP_238608937.1">
    <property type="nucleotide sequence ID" value="NZ_RYUY01000014.1"/>
</dbReference>
<dbReference type="SFLD" id="SFLDS00003">
    <property type="entry name" value="Haloacid_Dehalogenase"/>
    <property type="match status" value="1"/>
</dbReference>
<dbReference type="Gene3D" id="3.40.50.1000">
    <property type="entry name" value="HAD superfamily/HAD-like"/>
    <property type="match status" value="1"/>
</dbReference>
<dbReference type="PANTHER" id="PTHR43611">
    <property type="entry name" value="ALPHA-D-GLUCOSE 1-PHOSPHATE PHOSPHATASE"/>
    <property type="match status" value="1"/>
</dbReference>
<protein>
    <submittedName>
        <fullName evidence="1">Haloacid dehalogenase</fullName>
    </submittedName>
</protein>
<dbReference type="Gene3D" id="1.10.150.240">
    <property type="entry name" value="Putative phosphatase, domain 2"/>
    <property type="match status" value="1"/>
</dbReference>